<sequence length="246" mass="27349">MKKFLLLFGVLTMSLTSCSSDDSSSESTDTVLLKKTILTDSDGEKITTTYTYNGNKIVSMVDDSGDVGLYYTYTDDLITKIEFKLPNGTLEQVNTYTYDANKKLSVFVRSEPTDKLGSKTVYTYNSDGSVSAKNYIGDDKTQTSFNGESKVFFTNGEIVKITSDYSPDKSFTHDDKFNPMKNVLGMDKLAFEDSDADGVVHNIVSEKDLGSDEIMATYVFTYNAANYPTKCVESEEGEIATTEFFY</sequence>
<reference evidence="3" key="1">
    <citation type="journal article" date="2019" name="Int. J. Syst. Evol. Microbiol.">
        <title>The Global Catalogue of Microorganisms (GCM) 10K type strain sequencing project: providing services to taxonomists for standard genome sequencing and annotation.</title>
        <authorList>
            <consortium name="The Broad Institute Genomics Platform"/>
            <consortium name="The Broad Institute Genome Sequencing Center for Infectious Disease"/>
            <person name="Wu L."/>
            <person name="Ma J."/>
        </authorList>
    </citation>
    <scope>NUCLEOTIDE SEQUENCE [LARGE SCALE GENOMIC DNA]</scope>
    <source>
        <strain evidence="3">CCUG 70865</strain>
    </source>
</reference>
<organism evidence="2 3">
    <name type="scientific">Flavobacterium artemisiae</name>
    <dbReference type="NCBI Taxonomy" id="2126556"/>
    <lineage>
        <taxon>Bacteria</taxon>
        <taxon>Pseudomonadati</taxon>
        <taxon>Bacteroidota</taxon>
        <taxon>Flavobacteriia</taxon>
        <taxon>Flavobacteriales</taxon>
        <taxon>Flavobacteriaceae</taxon>
        <taxon>Flavobacterium</taxon>
    </lineage>
</organism>
<protein>
    <recommendedName>
        <fullName evidence="4">YD repeat-containing protein</fullName>
    </recommendedName>
</protein>
<keyword evidence="3" id="KW-1185">Reference proteome</keyword>
<dbReference type="PROSITE" id="PS51257">
    <property type="entry name" value="PROKAR_LIPOPROTEIN"/>
    <property type="match status" value="1"/>
</dbReference>
<keyword evidence="1" id="KW-0732">Signal</keyword>
<accession>A0ABW4HG73</accession>
<dbReference type="RefSeq" id="WP_379814421.1">
    <property type="nucleotide sequence ID" value="NZ_JBHUDZ010000012.1"/>
</dbReference>
<feature type="signal peptide" evidence="1">
    <location>
        <begin position="1"/>
        <end position="19"/>
    </location>
</feature>
<evidence type="ECO:0000313" key="2">
    <source>
        <dbReference type="EMBL" id="MFD1604200.1"/>
    </source>
</evidence>
<evidence type="ECO:0008006" key="4">
    <source>
        <dbReference type="Google" id="ProtNLM"/>
    </source>
</evidence>
<gene>
    <name evidence="2" type="ORF">ACFSC2_15780</name>
</gene>
<name>A0ABW4HG73_9FLAO</name>
<dbReference type="Proteomes" id="UP001597138">
    <property type="component" value="Unassembled WGS sequence"/>
</dbReference>
<feature type="chain" id="PRO_5045339846" description="YD repeat-containing protein" evidence="1">
    <location>
        <begin position="20"/>
        <end position="246"/>
    </location>
</feature>
<comment type="caution">
    <text evidence="2">The sequence shown here is derived from an EMBL/GenBank/DDBJ whole genome shotgun (WGS) entry which is preliminary data.</text>
</comment>
<evidence type="ECO:0000313" key="3">
    <source>
        <dbReference type="Proteomes" id="UP001597138"/>
    </source>
</evidence>
<evidence type="ECO:0000256" key="1">
    <source>
        <dbReference type="SAM" id="SignalP"/>
    </source>
</evidence>
<proteinExistence type="predicted"/>
<dbReference type="EMBL" id="JBHUDZ010000012">
    <property type="protein sequence ID" value="MFD1604200.1"/>
    <property type="molecule type" value="Genomic_DNA"/>
</dbReference>
<dbReference type="Gene3D" id="2.180.10.10">
    <property type="entry name" value="RHS repeat-associated core"/>
    <property type="match status" value="1"/>
</dbReference>